<keyword evidence="6" id="KW-0256">Endoplasmic reticulum</keyword>
<keyword evidence="5" id="KW-0479">Metal-binding</keyword>
<keyword evidence="11" id="KW-0443">Lipid metabolism</keyword>
<evidence type="ECO:0000256" key="7">
    <source>
        <dbReference type="ARBA" id="ARBA00022832"/>
    </source>
</evidence>
<evidence type="ECO:0000256" key="2">
    <source>
        <dbReference type="ARBA" id="ARBA00004477"/>
    </source>
</evidence>
<comment type="caution">
    <text evidence="16">The sequence shown here is derived from an EMBL/GenBank/DDBJ whole genome shotgun (WGS) entry which is preliminary data.</text>
</comment>
<keyword evidence="3" id="KW-0444">Lipid biosynthesis</keyword>
<keyword evidence="4 14" id="KW-0812">Transmembrane</keyword>
<feature type="transmembrane region" description="Helical" evidence="14">
    <location>
        <begin position="145"/>
        <end position="164"/>
    </location>
</feature>
<keyword evidence="13" id="KW-0275">Fatty acid biosynthesis</keyword>
<sequence>MSPKVTTENNKGNATIFKNPFLESLTKTSLQSNIIIYGAIVLFLIYNALYIQEIAFNEFLSLFIFALFFWTFAEYILHRFLFHWINENKLVQRFHFIMHGSHHLYPRDTERLLMPPVPGILMASVLFAFFYVIFTIIGFSTYTWAFFPGFFLGYLLYSFLHRATHVAKPPKRLKFLWKHHSLHHYKYPNKAFGVSNTLWDRIFGTMPPSKDN</sequence>
<dbReference type="Pfam" id="PF04116">
    <property type="entry name" value="FA_hydroxylase"/>
    <property type="match status" value="1"/>
</dbReference>
<dbReference type="EMBL" id="JBHTMV010000004">
    <property type="protein sequence ID" value="MFD1293894.1"/>
    <property type="molecule type" value="Genomic_DNA"/>
</dbReference>
<evidence type="ECO:0000256" key="4">
    <source>
        <dbReference type="ARBA" id="ARBA00022692"/>
    </source>
</evidence>
<evidence type="ECO:0000256" key="11">
    <source>
        <dbReference type="ARBA" id="ARBA00023098"/>
    </source>
</evidence>
<comment type="cofactor">
    <cofactor evidence="1">
        <name>Zn(2+)</name>
        <dbReference type="ChEBI" id="CHEBI:29105"/>
    </cofactor>
</comment>
<protein>
    <submittedName>
        <fullName evidence="16">Sterol desaturase family protein</fullName>
    </submittedName>
</protein>
<keyword evidence="8" id="KW-0862">Zinc</keyword>
<name>A0ABW3WN93_9FLAO</name>
<evidence type="ECO:0000256" key="1">
    <source>
        <dbReference type="ARBA" id="ARBA00001947"/>
    </source>
</evidence>
<organism evidence="16 17">
    <name type="scientific">Lutibacter holmesii</name>
    <dbReference type="NCBI Taxonomy" id="1137985"/>
    <lineage>
        <taxon>Bacteria</taxon>
        <taxon>Pseudomonadati</taxon>
        <taxon>Bacteroidota</taxon>
        <taxon>Flavobacteriia</taxon>
        <taxon>Flavobacteriales</taxon>
        <taxon>Flavobacteriaceae</taxon>
        <taxon>Lutibacter</taxon>
    </lineage>
</organism>
<dbReference type="RefSeq" id="WP_386809094.1">
    <property type="nucleotide sequence ID" value="NZ_JBHTMV010000004.1"/>
</dbReference>
<evidence type="ECO:0000259" key="15">
    <source>
        <dbReference type="Pfam" id="PF04116"/>
    </source>
</evidence>
<evidence type="ECO:0000256" key="14">
    <source>
        <dbReference type="SAM" id="Phobius"/>
    </source>
</evidence>
<keyword evidence="7" id="KW-0276">Fatty acid metabolism</keyword>
<evidence type="ECO:0000256" key="9">
    <source>
        <dbReference type="ARBA" id="ARBA00022989"/>
    </source>
</evidence>
<evidence type="ECO:0000256" key="3">
    <source>
        <dbReference type="ARBA" id="ARBA00022516"/>
    </source>
</evidence>
<evidence type="ECO:0000256" key="8">
    <source>
        <dbReference type="ARBA" id="ARBA00022833"/>
    </source>
</evidence>
<evidence type="ECO:0000256" key="12">
    <source>
        <dbReference type="ARBA" id="ARBA00023136"/>
    </source>
</evidence>
<dbReference type="Proteomes" id="UP001597241">
    <property type="component" value="Unassembled WGS sequence"/>
</dbReference>
<keyword evidence="12 14" id="KW-0472">Membrane</keyword>
<evidence type="ECO:0000313" key="17">
    <source>
        <dbReference type="Proteomes" id="UP001597241"/>
    </source>
</evidence>
<reference evidence="17" key="1">
    <citation type="journal article" date="2019" name="Int. J. Syst. Evol. Microbiol.">
        <title>The Global Catalogue of Microorganisms (GCM) 10K type strain sequencing project: providing services to taxonomists for standard genome sequencing and annotation.</title>
        <authorList>
            <consortium name="The Broad Institute Genomics Platform"/>
            <consortium name="The Broad Institute Genome Sequencing Center for Infectious Disease"/>
            <person name="Wu L."/>
            <person name="Ma J."/>
        </authorList>
    </citation>
    <scope>NUCLEOTIDE SEQUENCE [LARGE SCALE GENOMIC DNA]</scope>
    <source>
        <strain evidence="17">CCUG 62221</strain>
    </source>
</reference>
<accession>A0ABW3WN93</accession>
<evidence type="ECO:0000256" key="5">
    <source>
        <dbReference type="ARBA" id="ARBA00022723"/>
    </source>
</evidence>
<comment type="subcellular location">
    <subcellularLocation>
        <location evidence="2">Endoplasmic reticulum membrane</location>
        <topology evidence="2">Multi-pass membrane protein</topology>
    </subcellularLocation>
</comment>
<feature type="domain" description="Fatty acid hydroxylase" evidence="15">
    <location>
        <begin position="63"/>
        <end position="205"/>
    </location>
</feature>
<keyword evidence="9 14" id="KW-1133">Transmembrane helix</keyword>
<dbReference type="PANTHER" id="PTHR12863:SF1">
    <property type="entry name" value="FATTY ACID 2-HYDROXYLASE"/>
    <property type="match status" value="1"/>
</dbReference>
<feature type="transmembrane region" description="Helical" evidence="14">
    <location>
        <begin position="59"/>
        <end position="77"/>
    </location>
</feature>
<feature type="transmembrane region" description="Helical" evidence="14">
    <location>
        <begin position="34"/>
        <end position="53"/>
    </location>
</feature>
<proteinExistence type="predicted"/>
<evidence type="ECO:0000313" key="16">
    <source>
        <dbReference type="EMBL" id="MFD1293894.1"/>
    </source>
</evidence>
<keyword evidence="17" id="KW-1185">Reference proteome</keyword>
<dbReference type="InterPro" id="IPR006694">
    <property type="entry name" value="Fatty_acid_hydroxylase"/>
</dbReference>
<gene>
    <name evidence="16" type="ORF">ACFQ5N_08610</name>
</gene>
<dbReference type="PANTHER" id="PTHR12863">
    <property type="entry name" value="FATTY ACID HYDROXYLASE"/>
    <property type="match status" value="1"/>
</dbReference>
<evidence type="ECO:0000256" key="10">
    <source>
        <dbReference type="ARBA" id="ARBA00023002"/>
    </source>
</evidence>
<dbReference type="InterPro" id="IPR014430">
    <property type="entry name" value="Scs7"/>
</dbReference>
<evidence type="ECO:0000256" key="13">
    <source>
        <dbReference type="ARBA" id="ARBA00023160"/>
    </source>
</evidence>
<evidence type="ECO:0000256" key="6">
    <source>
        <dbReference type="ARBA" id="ARBA00022824"/>
    </source>
</evidence>
<keyword evidence="10" id="KW-0560">Oxidoreductase</keyword>
<feature type="transmembrane region" description="Helical" evidence="14">
    <location>
        <begin position="117"/>
        <end position="139"/>
    </location>
</feature>